<dbReference type="SUPFAM" id="SSF49562">
    <property type="entry name" value="C2 domain (Calcium/lipid-binding domain, CaLB)"/>
    <property type="match status" value="1"/>
</dbReference>
<dbReference type="Proteomes" id="UP000694395">
    <property type="component" value="Chromosome 6"/>
</dbReference>
<dbReference type="PROSITE" id="PS50004">
    <property type="entry name" value="C2"/>
    <property type="match status" value="1"/>
</dbReference>
<dbReference type="Ensembl" id="ENSOMYT00000083595.2">
    <property type="protein sequence ID" value="ENSOMYP00000076799.2"/>
    <property type="gene ID" value="ENSOMYG00000035524.2"/>
</dbReference>
<protein>
    <recommendedName>
        <fullName evidence="4">C2 domain-containing protein</fullName>
    </recommendedName>
</protein>
<feature type="compositionally biased region" description="Low complexity" evidence="2">
    <location>
        <begin position="184"/>
        <end position="196"/>
    </location>
</feature>
<dbReference type="PANTHER" id="PTHR10024">
    <property type="entry name" value="SYNAPTOTAGMIN"/>
    <property type="match status" value="1"/>
</dbReference>
<dbReference type="GO" id="GO:0005509">
    <property type="term" value="F:calcium ion binding"/>
    <property type="evidence" value="ECO:0007669"/>
    <property type="project" value="TreeGrafter"/>
</dbReference>
<keyword evidence="6" id="KW-1185">Reference proteome</keyword>
<keyword evidence="3" id="KW-0812">Transmembrane</keyword>
<dbReference type="GO" id="GO:0030276">
    <property type="term" value="F:clathrin binding"/>
    <property type="evidence" value="ECO:0007669"/>
    <property type="project" value="TreeGrafter"/>
</dbReference>
<dbReference type="Pfam" id="PF00168">
    <property type="entry name" value="C2"/>
    <property type="match status" value="1"/>
</dbReference>
<keyword evidence="3" id="KW-1133">Transmembrane helix</keyword>
<proteinExistence type="inferred from homology"/>
<sequence>MIRAQLAEEEEGAYRRLTQCYRASRAGSPAGVTMPYHLEEEDLNQPVWQSVLFFCCKGMIEGVVVLLFIWLLIQVLFTKNLEVHLQILLAVGLGVFCFCLVLGCLLCWRRGKYHPPEDKESALSPSSATCERITVTLTPSSGTLPIKQQYEELDGDVLDLPSHNSSSSPSENDLTTLPFEPRPRSSSSELRSSPRSCFPMRRLSTPVVSSSSHYKPSGHGRASLPSIPKLGLVSKTRRALERRYSVNGDNFLYSEQSRLTSPRSAMHPPGPQRELSQPQYGSSSSSLSIPTKPAPLLHFSLLFSPARGTLTTNIMGLSGAARRRSGVFVRASLPPLCPSPQQGASRRPSLSPEIQCQSLVLQVGSVEELRACTLRLAVFSRDFSGLRETALGKLEMPCGEMDWEPDTTVTYTRELTPTRSRLKRSMSSQETLGRRKSSLCAAPRALGQLFILLQYQTLAHRIKVMVRKAENLAKLSRMPGAADHYVVINLRQDGKVISTKETKGAGGHNAVWNAPFLFDLPVGDITQLPLALEFIIMQGRLYRKSSMLGRVLIGCEAPEAGQGHWRDMCSQGQVETAYWHPITPEVV</sequence>
<dbReference type="InterPro" id="IPR035892">
    <property type="entry name" value="C2_domain_sf"/>
</dbReference>
<dbReference type="GO" id="GO:0098793">
    <property type="term" value="C:presynapse"/>
    <property type="evidence" value="ECO:0007669"/>
    <property type="project" value="GOC"/>
</dbReference>
<evidence type="ECO:0000313" key="6">
    <source>
        <dbReference type="Proteomes" id="UP000694395"/>
    </source>
</evidence>
<dbReference type="GO" id="GO:0000149">
    <property type="term" value="F:SNARE binding"/>
    <property type="evidence" value="ECO:0007669"/>
    <property type="project" value="TreeGrafter"/>
</dbReference>
<feature type="transmembrane region" description="Helical" evidence="3">
    <location>
        <begin position="51"/>
        <end position="73"/>
    </location>
</feature>
<evidence type="ECO:0000313" key="5">
    <source>
        <dbReference type="Ensembl" id="ENSOMYP00000076799.2"/>
    </source>
</evidence>
<evidence type="ECO:0000256" key="1">
    <source>
        <dbReference type="ARBA" id="ARBA00006996"/>
    </source>
</evidence>
<feature type="transmembrane region" description="Helical" evidence="3">
    <location>
        <begin position="85"/>
        <end position="108"/>
    </location>
</feature>
<dbReference type="GeneTree" id="ENSGT00930000151452"/>
<gene>
    <name evidence="5" type="primary">LOC110526364</name>
</gene>
<comment type="similarity">
    <text evidence="1">Belongs to the synaptotagmin family.</text>
</comment>
<organism evidence="5 6">
    <name type="scientific">Oncorhynchus mykiss</name>
    <name type="common">Rainbow trout</name>
    <name type="synonym">Salmo gairdneri</name>
    <dbReference type="NCBI Taxonomy" id="8022"/>
    <lineage>
        <taxon>Eukaryota</taxon>
        <taxon>Metazoa</taxon>
        <taxon>Chordata</taxon>
        <taxon>Craniata</taxon>
        <taxon>Vertebrata</taxon>
        <taxon>Euteleostomi</taxon>
        <taxon>Actinopterygii</taxon>
        <taxon>Neopterygii</taxon>
        <taxon>Teleostei</taxon>
        <taxon>Protacanthopterygii</taxon>
        <taxon>Salmoniformes</taxon>
        <taxon>Salmonidae</taxon>
        <taxon>Salmoninae</taxon>
        <taxon>Oncorhynchus</taxon>
    </lineage>
</organism>
<dbReference type="GO" id="GO:0005544">
    <property type="term" value="F:calcium-dependent phospholipid binding"/>
    <property type="evidence" value="ECO:0007669"/>
    <property type="project" value="TreeGrafter"/>
</dbReference>
<feature type="region of interest" description="Disordered" evidence="2">
    <location>
        <begin position="161"/>
        <end position="202"/>
    </location>
</feature>
<reference evidence="5" key="3">
    <citation type="submission" date="2025-09" db="UniProtKB">
        <authorList>
            <consortium name="Ensembl"/>
        </authorList>
    </citation>
    <scope>IDENTIFICATION</scope>
</reference>
<dbReference type="PANTHER" id="PTHR10024:SF351">
    <property type="entry name" value="SYNAPTOTAGMIN-4-LIKE"/>
    <property type="match status" value="1"/>
</dbReference>
<accession>A0A8C7T5A1</accession>
<dbReference type="GO" id="GO:0048791">
    <property type="term" value="P:calcium ion-regulated exocytosis of neurotransmitter"/>
    <property type="evidence" value="ECO:0007669"/>
    <property type="project" value="TreeGrafter"/>
</dbReference>
<evidence type="ECO:0000256" key="3">
    <source>
        <dbReference type="SAM" id="Phobius"/>
    </source>
</evidence>
<reference evidence="5" key="2">
    <citation type="submission" date="2025-08" db="UniProtKB">
        <authorList>
            <consortium name="Ensembl"/>
        </authorList>
    </citation>
    <scope>IDENTIFICATION</scope>
</reference>
<feature type="region of interest" description="Disordered" evidence="2">
    <location>
        <begin position="208"/>
        <end position="227"/>
    </location>
</feature>
<feature type="region of interest" description="Disordered" evidence="2">
    <location>
        <begin position="258"/>
        <end position="288"/>
    </location>
</feature>
<dbReference type="GO" id="GO:0001786">
    <property type="term" value="F:phosphatidylserine binding"/>
    <property type="evidence" value="ECO:0007669"/>
    <property type="project" value="TreeGrafter"/>
</dbReference>
<dbReference type="InterPro" id="IPR000008">
    <property type="entry name" value="C2_dom"/>
</dbReference>
<keyword evidence="3" id="KW-0472">Membrane</keyword>
<dbReference type="GO" id="GO:0030424">
    <property type="term" value="C:axon"/>
    <property type="evidence" value="ECO:0007669"/>
    <property type="project" value="TreeGrafter"/>
</dbReference>
<dbReference type="GO" id="GO:0005886">
    <property type="term" value="C:plasma membrane"/>
    <property type="evidence" value="ECO:0007669"/>
    <property type="project" value="TreeGrafter"/>
</dbReference>
<name>A0A8C7T5A1_ONCMY</name>
<dbReference type="GO" id="GO:0006906">
    <property type="term" value="P:vesicle fusion"/>
    <property type="evidence" value="ECO:0007669"/>
    <property type="project" value="TreeGrafter"/>
</dbReference>
<dbReference type="GO" id="GO:0070382">
    <property type="term" value="C:exocytic vesicle"/>
    <property type="evidence" value="ECO:0007669"/>
    <property type="project" value="TreeGrafter"/>
</dbReference>
<evidence type="ECO:0000256" key="2">
    <source>
        <dbReference type="SAM" id="MobiDB-lite"/>
    </source>
</evidence>
<evidence type="ECO:0000259" key="4">
    <source>
        <dbReference type="PROSITE" id="PS50004"/>
    </source>
</evidence>
<reference evidence="5" key="1">
    <citation type="submission" date="2020-07" db="EMBL/GenBank/DDBJ databases">
        <title>A long reads based de novo assembly of the rainbow trout Arlee double haploid line genome.</title>
        <authorList>
            <person name="Gao G."/>
            <person name="Palti Y."/>
        </authorList>
    </citation>
    <scope>NUCLEOTIDE SEQUENCE [LARGE SCALE GENOMIC DNA]</scope>
</reference>
<feature type="domain" description="C2" evidence="4">
    <location>
        <begin position="445"/>
        <end position="578"/>
    </location>
</feature>
<dbReference type="AlphaFoldDB" id="A0A8C7T5A1"/>
<dbReference type="Gene3D" id="2.60.40.150">
    <property type="entry name" value="C2 domain"/>
    <property type="match status" value="1"/>
</dbReference>
<feature type="compositionally biased region" description="Low complexity" evidence="2">
    <location>
        <begin position="161"/>
        <end position="170"/>
    </location>
</feature>